<reference evidence="7 8" key="1">
    <citation type="journal article" date="2013" name="Int. J. Syst. Evol. Microbiol.">
        <title>Kordia antarctica sp. nov., isolated from Antarctic seawater.</title>
        <authorList>
            <person name="Baek K."/>
            <person name="Choi A."/>
            <person name="Kang I."/>
            <person name="Lee K."/>
            <person name="Cho J.C."/>
        </authorList>
    </citation>
    <scope>NUCLEOTIDE SEQUENCE [LARGE SCALE GENOMIC DNA]</scope>
    <source>
        <strain evidence="7 8">IMCC3317</strain>
    </source>
</reference>
<keyword evidence="1" id="KW-0028">Amino-acid biosynthesis</keyword>
<dbReference type="GO" id="GO:0004355">
    <property type="term" value="F:glutamate synthase (NADPH) activity"/>
    <property type="evidence" value="ECO:0007669"/>
    <property type="project" value="UniProtKB-EC"/>
</dbReference>
<sequence length="488" mass="53766">MGKITGFLEHKRQDESYIAPEKRIENYKEFTIPLEEQKLKDQGARCMDCGIPFCHSGCPLGNFIPDFNDKVYKGKWKDAAEILHKTNNFPEFTGRLCPAPCEEACVLGINSDPVTIENIEKNIVETAFAEGWIVANPPSVRTEKSVAVIGSGPAGLAAAQQLNRAGHSVTVYERDEKVGGLLRYGIPDFKMEKSVIDRRVKVLEDEGINFKTNAHVGVNVDATQLKEDFDAVVLCGGATIRRTIPVAGADAKGVYQAMDFLKQNNQYVDGLVDFDQIISAKGKNVIVIGGGDTGSDCIGTSNRHGATSVTNFEILNKPTVGRPAHQPWPYWPMKLKATSSHKEGVERFFSVSTKEFISDEKGNLTGLKTVQVEWIFKEGERPQLKEVPNTEKHWDCDLVLLALGFTGAEKTLADEFGLEMDFRNNIKATTKNYATNVSGVFAAGDMRRGQSLIVWAISEGRQAAHHVDAFLMGNSNLPLKDDSDLPRV</sequence>
<dbReference type="Gene3D" id="3.50.50.60">
    <property type="entry name" value="FAD/NAD(P)-binding domain"/>
    <property type="match status" value="2"/>
</dbReference>
<keyword evidence="8" id="KW-1185">Reference proteome</keyword>
<dbReference type="GO" id="GO:0006537">
    <property type="term" value="P:glutamate biosynthetic process"/>
    <property type="evidence" value="ECO:0007669"/>
    <property type="project" value="UniProtKB-KW"/>
</dbReference>
<dbReference type="InterPro" id="IPR006005">
    <property type="entry name" value="Glut_synth_ssu1"/>
</dbReference>
<evidence type="ECO:0000313" key="8">
    <source>
        <dbReference type="Proteomes" id="UP000464657"/>
    </source>
</evidence>
<evidence type="ECO:0000259" key="5">
    <source>
        <dbReference type="Pfam" id="PF07992"/>
    </source>
</evidence>
<dbReference type="Proteomes" id="UP000464657">
    <property type="component" value="Chromosome"/>
</dbReference>
<evidence type="ECO:0000256" key="2">
    <source>
        <dbReference type="ARBA" id="ARBA00023002"/>
    </source>
</evidence>
<feature type="domain" description="Dihydroprymidine dehydrogenase" evidence="6">
    <location>
        <begin position="23"/>
        <end position="131"/>
    </location>
</feature>
<evidence type="ECO:0000313" key="7">
    <source>
        <dbReference type="EMBL" id="QHI37720.1"/>
    </source>
</evidence>
<dbReference type="InterPro" id="IPR036188">
    <property type="entry name" value="FAD/NAD-bd_sf"/>
</dbReference>
<dbReference type="Pfam" id="PF14691">
    <property type="entry name" value="Fer4_20"/>
    <property type="match status" value="1"/>
</dbReference>
<evidence type="ECO:0000259" key="6">
    <source>
        <dbReference type="Pfam" id="PF14691"/>
    </source>
</evidence>
<dbReference type="Gene3D" id="1.10.1060.10">
    <property type="entry name" value="Alpha-helical ferredoxin"/>
    <property type="match status" value="1"/>
</dbReference>
<dbReference type="InterPro" id="IPR051394">
    <property type="entry name" value="Glutamate_Synthase"/>
</dbReference>
<dbReference type="EC" id="1.4.1.13" evidence="7"/>
<feature type="domain" description="FAD/NAD(P)-binding" evidence="5">
    <location>
        <begin position="145"/>
        <end position="460"/>
    </location>
</feature>
<dbReference type="OrthoDB" id="9803192at2"/>
<dbReference type="AlphaFoldDB" id="A0A7L4ZMI9"/>
<dbReference type="NCBIfam" id="TIGR01317">
    <property type="entry name" value="GOGAT_sm_gam"/>
    <property type="match status" value="1"/>
</dbReference>
<dbReference type="KEGG" id="kan:IMCC3317_31010"/>
<dbReference type="InterPro" id="IPR023753">
    <property type="entry name" value="FAD/NAD-binding_dom"/>
</dbReference>
<organism evidence="7 8">
    <name type="scientific">Kordia antarctica</name>
    <dbReference type="NCBI Taxonomy" id="1218801"/>
    <lineage>
        <taxon>Bacteria</taxon>
        <taxon>Pseudomonadati</taxon>
        <taxon>Bacteroidota</taxon>
        <taxon>Flavobacteriia</taxon>
        <taxon>Flavobacteriales</taxon>
        <taxon>Flavobacteriaceae</taxon>
        <taxon>Kordia</taxon>
    </lineage>
</organism>
<gene>
    <name evidence="7" type="primary">gltB_2</name>
    <name evidence="7" type="ORF">IMCC3317_31010</name>
</gene>
<keyword evidence="2 7" id="KW-0560">Oxidoreductase</keyword>
<name>A0A7L4ZMI9_9FLAO</name>
<dbReference type="PANTHER" id="PTHR43100:SF1">
    <property type="entry name" value="GLUTAMATE SYNTHASE [NADPH] SMALL CHAIN"/>
    <property type="match status" value="1"/>
</dbReference>
<evidence type="ECO:0000256" key="3">
    <source>
        <dbReference type="ARBA" id="ARBA00023164"/>
    </source>
</evidence>
<dbReference type="Pfam" id="PF07992">
    <property type="entry name" value="Pyr_redox_2"/>
    <property type="match status" value="1"/>
</dbReference>
<dbReference type="PRINTS" id="PR00419">
    <property type="entry name" value="ADXRDTASE"/>
</dbReference>
<proteinExistence type="predicted"/>
<keyword evidence="3" id="KW-0314">Glutamate biosynthesis</keyword>
<dbReference type="PANTHER" id="PTHR43100">
    <property type="entry name" value="GLUTAMATE SYNTHASE [NADPH] SMALL CHAIN"/>
    <property type="match status" value="1"/>
</dbReference>
<evidence type="ECO:0000256" key="1">
    <source>
        <dbReference type="ARBA" id="ARBA00022605"/>
    </source>
</evidence>
<dbReference type="RefSeq" id="WP_160130321.1">
    <property type="nucleotide sequence ID" value="NZ_CP019288.1"/>
</dbReference>
<dbReference type="SUPFAM" id="SSF51971">
    <property type="entry name" value="Nucleotide-binding domain"/>
    <property type="match status" value="1"/>
</dbReference>
<dbReference type="GO" id="GO:0016639">
    <property type="term" value="F:oxidoreductase activity, acting on the CH-NH2 group of donors, NAD or NADP as acceptor"/>
    <property type="evidence" value="ECO:0007669"/>
    <property type="project" value="InterPro"/>
</dbReference>
<evidence type="ECO:0000256" key="4">
    <source>
        <dbReference type="ARBA" id="ARBA00029440"/>
    </source>
</evidence>
<dbReference type="InterPro" id="IPR009051">
    <property type="entry name" value="Helical_ferredxn"/>
</dbReference>
<dbReference type="InterPro" id="IPR028261">
    <property type="entry name" value="DPD_II"/>
</dbReference>
<dbReference type="GO" id="GO:0051536">
    <property type="term" value="F:iron-sulfur cluster binding"/>
    <property type="evidence" value="ECO:0007669"/>
    <property type="project" value="InterPro"/>
</dbReference>
<comment type="pathway">
    <text evidence="4">Amino-acid biosynthesis.</text>
</comment>
<dbReference type="SUPFAM" id="SSF46548">
    <property type="entry name" value="alpha-helical ferredoxin"/>
    <property type="match status" value="1"/>
</dbReference>
<protein>
    <submittedName>
        <fullName evidence="7">Glutamate synthase [NADPH] small chain</fullName>
        <ecNumber evidence="7">1.4.1.13</ecNumber>
    </submittedName>
</protein>
<dbReference type="EMBL" id="CP019288">
    <property type="protein sequence ID" value="QHI37720.1"/>
    <property type="molecule type" value="Genomic_DNA"/>
</dbReference>
<accession>A0A7L4ZMI9</accession>